<dbReference type="InterPro" id="IPR050240">
    <property type="entry name" value="DNA_pol_type-B"/>
</dbReference>
<feature type="region of interest" description="Disordered" evidence="18">
    <location>
        <begin position="586"/>
        <end position="621"/>
    </location>
</feature>
<keyword evidence="12" id="KW-1194">Viral DNA replication</keyword>
<feature type="region of interest" description="Disordered" evidence="18">
    <location>
        <begin position="1011"/>
        <end position="1046"/>
    </location>
</feature>
<evidence type="ECO:0000256" key="11">
    <source>
        <dbReference type="ARBA" id="ARBA00022932"/>
    </source>
</evidence>
<evidence type="ECO:0000256" key="7">
    <source>
        <dbReference type="ARBA" id="ARBA00022705"/>
    </source>
</evidence>
<name>V5NWY2_9ALPH</name>
<dbReference type="Proteomes" id="UP000325782">
    <property type="component" value="Segment"/>
</dbReference>
<dbReference type="InterPro" id="IPR006133">
    <property type="entry name" value="DNA-dir_DNA_pol_B_exonuc"/>
</dbReference>
<dbReference type="PROSITE" id="PS00116">
    <property type="entry name" value="DNA_POLYMERASE_B"/>
    <property type="match status" value="1"/>
</dbReference>
<gene>
    <name evidence="21" type="primary">F-UL30</name>
</gene>
<dbReference type="InterPro" id="IPR006134">
    <property type="entry name" value="DNA-dir_DNA_pol_B_multi_dom"/>
</dbReference>
<dbReference type="GO" id="GO:0003677">
    <property type="term" value="F:DNA binding"/>
    <property type="evidence" value="ECO:0007669"/>
    <property type="project" value="UniProtKB-KW"/>
</dbReference>
<dbReference type="InterPro" id="IPR017964">
    <property type="entry name" value="DNA-dir_DNA_pol_B_CS"/>
</dbReference>
<sequence length="1151" mass="130276">MALFVNPFITGGGRRRGYFDKRPKFSYLVDQTTYRFVAPRSLLNPDQVGVRQGTAERQPRCKAHGRERKILEWDDAPWPQRVTRWGERDCRPETFESFFDEFHVYDALERTEEAELTRSGLSSRFAAHLYPSATVITLMGSTTDGRRVAIHVYGSNAYFYIDKEEAEKRMDVSGAPELKKRLCALLQSSTRLTDQRNAVPEAFRVDTVDRQDIYYYDSRPRPFYRVHAKNHRHVQSLKDLLPVTVYEARVDPVTRFLIDNENFSSFGWYRLRTGHRARFRDPSAAATSADIELDCTSDDLEAVPEKQAWPPYKLLVFDIECKSGGLNEFAFPEADNSCDVVIQISAIVHCLKTGNEEGRLLFSLGSCRLPAETAGSATVIECDSEYELLLAFFTFFKQFSPEYLSGYNILGFDLPFLVNKAAAYDLKLDGYGRLERGGQFRIIDLSENRFQKNIKVRINGTVTLDVYPLLRGKLSLPNYKLDTVCREVLGETKRDVSYKEIPALYGQGPEGRGLLGDYCLQDSALVLRLFEKFAPHVEMSEVAKLAHLPMNRVMTDGQQIRVFTCLLKAARKYGYILPDRRFGTKAQLTDPDLSPSLNGPEEGTEEENETENGAYTGDKGYQGATVLEPETGFYVDPVTVFDFASLYPSIIQAHNLCFTTLTRRAETLKELKAGEDYEEFKVQGMSLFYVKPHVRRSLLGELLTDWLALRKKIRASMKTAPSDQRLLLDKQQLAIKLTCNSVYGFTGVATGFLPCLEVAATVTTVGRDMLLATRDFIHTRWGTDFEALLVDAPELAAFRRPESLFGLRVIYGDTDSVFVLCTGVTAEGLALHGDVLAAVISRALFSAPIKLECEKTFHKLLMITKKKYIGVIQGSNQMMMKGVDLVRKNNCRFVNRYSRDLVDCLFKNDEVSRAAAEIASRPPETWQACSFPTGFAPFGAVLRRAHSELGHADVSQFIQSAELSRAPAAYANAKLPHLTVYRKLLERREKPPQVRDRIEFVMIEPEARTHGIRRAASRPRPDPLESDEPETESDAVKSEPEPAHKKPLISELAEDPAFVRHNNLPLNSDYYLTRLLSTAAVTFQALFGNNTRYAERYMKRFIPDSAPCGPRLKRLLDACPAVRVHSFTPENRGCEKRARICQKLCTFFDTH</sequence>
<comment type="similarity">
    <text evidence="3 17">Belongs to the DNA polymerase type-B family.</text>
</comment>
<dbReference type="InterPro" id="IPR006172">
    <property type="entry name" value="DNA-dir_DNA_pol_B"/>
</dbReference>
<dbReference type="GO" id="GO:0006287">
    <property type="term" value="P:base-excision repair, gap-filling"/>
    <property type="evidence" value="ECO:0007669"/>
    <property type="project" value="TreeGrafter"/>
</dbReference>
<evidence type="ECO:0000313" key="21">
    <source>
        <dbReference type="EMBL" id="AHA93360.1"/>
    </source>
</evidence>
<dbReference type="GO" id="GO:0003887">
    <property type="term" value="F:DNA-directed DNA polymerase activity"/>
    <property type="evidence" value="ECO:0007669"/>
    <property type="project" value="UniProtKB-KW"/>
</dbReference>
<keyword evidence="5 17" id="KW-0808">Transferase</keyword>
<dbReference type="GO" id="GO:0000166">
    <property type="term" value="F:nucleotide binding"/>
    <property type="evidence" value="ECO:0007669"/>
    <property type="project" value="InterPro"/>
</dbReference>
<evidence type="ECO:0000256" key="14">
    <source>
        <dbReference type="ARBA" id="ARBA00023268"/>
    </source>
</evidence>
<keyword evidence="7 17" id="KW-0235">DNA replication</keyword>
<comment type="subcellular location">
    <subcellularLocation>
        <location evidence="2">Host nucleus</location>
    </subcellularLocation>
</comment>
<dbReference type="Pfam" id="PF03104">
    <property type="entry name" value="DNA_pol_B_exo1"/>
    <property type="match status" value="1"/>
</dbReference>
<evidence type="ECO:0000256" key="12">
    <source>
        <dbReference type="ARBA" id="ARBA00023109"/>
    </source>
</evidence>
<dbReference type="GO" id="GO:0039693">
    <property type="term" value="P:viral DNA genome replication"/>
    <property type="evidence" value="ECO:0007669"/>
    <property type="project" value="UniProtKB-KW"/>
</dbReference>
<dbReference type="InterPro" id="IPR012337">
    <property type="entry name" value="RNaseH-like_sf"/>
</dbReference>
<evidence type="ECO:0000256" key="15">
    <source>
        <dbReference type="ARBA" id="ARBA00025601"/>
    </source>
</evidence>
<dbReference type="Gene3D" id="3.90.1600.10">
    <property type="entry name" value="Palm domain of DNA polymerase"/>
    <property type="match status" value="1"/>
</dbReference>
<dbReference type="GO" id="GO:0045004">
    <property type="term" value="P:DNA replication proofreading"/>
    <property type="evidence" value="ECO:0007669"/>
    <property type="project" value="TreeGrafter"/>
</dbReference>
<feature type="compositionally biased region" description="Acidic residues" evidence="18">
    <location>
        <begin position="1024"/>
        <end position="1033"/>
    </location>
</feature>
<dbReference type="PANTHER" id="PTHR10322:SF23">
    <property type="entry name" value="DNA POLYMERASE DELTA CATALYTIC SUBUNIT"/>
    <property type="match status" value="1"/>
</dbReference>
<dbReference type="GO" id="GO:0042025">
    <property type="term" value="C:host cell nucleus"/>
    <property type="evidence" value="ECO:0007669"/>
    <property type="project" value="UniProtKB-SubCell"/>
</dbReference>
<feature type="domain" description="DNA-directed DNA polymerase family B exonuclease" evidence="20">
    <location>
        <begin position="244"/>
        <end position="484"/>
    </location>
</feature>
<dbReference type="PANTHER" id="PTHR10322">
    <property type="entry name" value="DNA POLYMERASE CATALYTIC SUBUNIT"/>
    <property type="match status" value="1"/>
</dbReference>
<dbReference type="InterPro" id="IPR042087">
    <property type="entry name" value="DNA_pol_B_thumb"/>
</dbReference>
<organism evidence="21 22">
    <name type="scientific">Chelonid alphaherpesvirus 5</name>
    <dbReference type="NCBI Taxonomy" id="702736"/>
    <lineage>
        <taxon>Viruses</taxon>
        <taxon>Duplodnaviria</taxon>
        <taxon>Heunggongvirae</taxon>
        <taxon>Peploviricota</taxon>
        <taxon>Herviviricetes</taxon>
        <taxon>Herpesvirales</taxon>
        <taxon>Orthoherpesviridae</taxon>
        <taxon>Alphaherpesvirinae</taxon>
        <taxon>Scutavirus</taxon>
        <taxon>Scutavirus chelonidalpha5</taxon>
    </lineage>
</organism>
<evidence type="ECO:0000256" key="10">
    <source>
        <dbReference type="ARBA" id="ARBA00022801"/>
    </source>
</evidence>
<keyword evidence="22" id="KW-1185">Reference proteome</keyword>
<keyword evidence="9" id="KW-0255">Endonuclease</keyword>
<dbReference type="Gene3D" id="1.10.287.690">
    <property type="entry name" value="Helix hairpin bin"/>
    <property type="match status" value="1"/>
</dbReference>
<keyword evidence="10" id="KW-0378">Hydrolase</keyword>
<dbReference type="Gene3D" id="3.30.342.10">
    <property type="entry name" value="DNA Polymerase, chain B, domain 1"/>
    <property type="match status" value="1"/>
</dbReference>
<accession>V5NWY2</accession>
<comment type="catalytic activity">
    <reaction evidence="16 17">
        <text>DNA(n) + a 2'-deoxyribonucleoside 5'-triphosphate = DNA(n+1) + diphosphate</text>
        <dbReference type="Rhea" id="RHEA:22508"/>
        <dbReference type="Rhea" id="RHEA-COMP:17339"/>
        <dbReference type="Rhea" id="RHEA-COMP:17340"/>
        <dbReference type="ChEBI" id="CHEBI:33019"/>
        <dbReference type="ChEBI" id="CHEBI:61560"/>
        <dbReference type="ChEBI" id="CHEBI:173112"/>
        <dbReference type="EC" id="2.7.7.7"/>
    </reaction>
</comment>
<reference evidence="21 22" key="1">
    <citation type="journal article" date="2012" name="PLoS ONE">
        <title>The genome of Chelonid herpesvirus 5 harbors atypical genes.</title>
        <authorList>
            <person name="Ackermann M."/>
            <person name="Koriabine M."/>
            <person name="Hartmann-Fritsch F."/>
            <person name="de Jong P.J."/>
            <person name="Lewis T.D."/>
            <person name="Schetle N."/>
            <person name="Work T.M."/>
            <person name="Dagenais J."/>
            <person name="Balazs G.H."/>
            <person name="Leong J.A."/>
        </authorList>
    </citation>
    <scope>NUCLEOTIDE SEQUENCE [LARGE SCALE GENOMIC DNA]</scope>
</reference>
<dbReference type="GeneID" id="80532705"/>
<evidence type="ECO:0000256" key="18">
    <source>
        <dbReference type="SAM" id="MobiDB-lite"/>
    </source>
</evidence>
<comment type="catalytic activity">
    <reaction evidence="1">
        <text>Endonucleolytic cleavage to 5'-phosphomonoester.</text>
        <dbReference type="EC" id="3.1.26.4"/>
    </reaction>
</comment>
<dbReference type="Gene3D" id="1.10.132.60">
    <property type="entry name" value="DNA polymerase family B, C-terminal domain"/>
    <property type="match status" value="1"/>
</dbReference>
<dbReference type="SMART" id="SM00486">
    <property type="entry name" value="POLBc"/>
    <property type="match status" value="1"/>
</dbReference>
<dbReference type="EC" id="2.7.7.7" evidence="17"/>
<feature type="compositionally biased region" description="Basic and acidic residues" evidence="18">
    <location>
        <begin position="1034"/>
        <end position="1044"/>
    </location>
</feature>
<keyword evidence="4" id="KW-1048">Host nucleus</keyword>
<dbReference type="InterPro" id="IPR023211">
    <property type="entry name" value="DNA_pol_palm_dom_sf"/>
</dbReference>
<dbReference type="GO" id="GO:0006297">
    <property type="term" value="P:nucleotide-excision repair, DNA gap filling"/>
    <property type="evidence" value="ECO:0007669"/>
    <property type="project" value="TreeGrafter"/>
</dbReference>
<dbReference type="Gene3D" id="3.30.420.10">
    <property type="entry name" value="Ribonuclease H-like superfamily/Ribonuclease H"/>
    <property type="match status" value="1"/>
</dbReference>
<dbReference type="InterPro" id="IPR043502">
    <property type="entry name" value="DNA/RNA_pol_sf"/>
</dbReference>
<dbReference type="SUPFAM" id="SSF56672">
    <property type="entry name" value="DNA/RNA polymerases"/>
    <property type="match status" value="1"/>
</dbReference>
<keyword evidence="11 17" id="KW-0239">DNA-directed DNA polymerase</keyword>
<evidence type="ECO:0000256" key="2">
    <source>
        <dbReference type="ARBA" id="ARBA00004147"/>
    </source>
</evidence>
<evidence type="ECO:0000256" key="9">
    <source>
        <dbReference type="ARBA" id="ARBA00022759"/>
    </source>
</evidence>
<dbReference type="InterPro" id="IPR036397">
    <property type="entry name" value="RNaseH_sf"/>
</dbReference>
<evidence type="ECO:0000256" key="17">
    <source>
        <dbReference type="RuleBase" id="RU000442"/>
    </source>
</evidence>
<protein>
    <recommendedName>
        <fullName evidence="17">DNA polymerase</fullName>
        <ecNumber evidence="17">2.7.7.7</ecNumber>
    </recommendedName>
</protein>
<dbReference type="RefSeq" id="YP_010795546.1">
    <property type="nucleotide sequence ID" value="NC_075701.1"/>
</dbReference>
<evidence type="ECO:0000259" key="20">
    <source>
        <dbReference type="Pfam" id="PF03104"/>
    </source>
</evidence>
<dbReference type="Pfam" id="PF00136">
    <property type="entry name" value="DNA_pol_B"/>
    <property type="match status" value="1"/>
</dbReference>
<dbReference type="EMBL" id="HQ878327">
    <property type="protein sequence ID" value="AHA93360.1"/>
    <property type="molecule type" value="Genomic_DNA"/>
</dbReference>
<comment type="function">
    <text evidence="15">Replicates viral genomic DNA. The replication complex is composed of six viral proteins: the DNA polymerase, processivity factor, primase, primase-associated factor, helicase, and ssDNA-binding protein. Additionally, the polymerase contains an intrinsic ribonuclease H (RNase H) activity that specifically degrades RNA/DNA heteroduplexes or duplex DNA substrates in the 5' to 3' direction. Therefore, it can catalyze the excision of the RNA primers that initiate the synthesis of Okazaki fragments at a replication fork during viral DNA replication.</text>
</comment>
<evidence type="ECO:0000256" key="1">
    <source>
        <dbReference type="ARBA" id="ARBA00000077"/>
    </source>
</evidence>
<dbReference type="KEGG" id="vg:80532705"/>
<evidence type="ECO:0000256" key="4">
    <source>
        <dbReference type="ARBA" id="ARBA00022562"/>
    </source>
</evidence>
<keyword evidence="13 17" id="KW-0238">DNA-binding</keyword>
<evidence type="ECO:0000256" key="6">
    <source>
        <dbReference type="ARBA" id="ARBA00022695"/>
    </source>
</evidence>
<keyword evidence="8" id="KW-0540">Nuclease</keyword>
<dbReference type="GO" id="GO:0004523">
    <property type="term" value="F:RNA-DNA hybrid ribonuclease activity"/>
    <property type="evidence" value="ECO:0007669"/>
    <property type="project" value="UniProtKB-EC"/>
</dbReference>
<evidence type="ECO:0000256" key="16">
    <source>
        <dbReference type="ARBA" id="ARBA00049244"/>
    </source>
</evidence>
<dbReference type="GO" id="GO:0008296">
    <property type="term" value="F:3'-5'-DNA exonuclease activity"/>
    <property type="evidence" value="ECO:0007669"/>
    <property type="project" value="TreeGrafter"/>
</dbReference>
<dbReference type="SUPFAM" id="SSF53098">
    <property type="entry name" value="Ribonuclease H-like"/>
    <property type="match status" value="1"/>
</dbReference>
<evidence type="ECO:0000256" key="8">
    <source>
        <dbReference type="ARBA" id="ARBA00022722"/>
    </source>
</evidence>
<proteinExistence type="inferred from homology"/>
<evidence type="ECO:0000256" key="13">
    <source>
        <dbReference type="ARBA" id="ARBA00023125"/>
    </source>
</evidence>
<evidence type="ECO:0000259" key="19">
    <source>
        <dbReference type="Pfam" id="PF00136"/>
    </source>
</evidence>
<keyword evidence="6 17" id="KW-0548">Nucleotidyltransferase</keyword>
<dbReference type="PRINTS" id="PR00106">
    <property type="entry name" value="DNAPOLB"/>
</dbReference>
<feature type="domain" description="DNA-directed DNA polymerase family B multifunctional" evidence="19">
    <location>
        <begin position="549"/>
        <end position="1085"/>
    </location>
</feature>
<evidence type="ECO:0000313" key="22">
    <source>
        <dbReference type="Proteomes" id="UP000325782"/>
    </source>
</evidence>
<evidence type="ECO:0000256" key="3">
    <source>
        <dbReference type="ARBA" id="ARBA00005755"/>
    </source>
</evidence>
<keyword evidence="14" id="KW-0511">Multifunctional enzyme</keyword>
<evidence type="ECO:0000256" key="5">
    <source>
        <dbReference type="ARBA" id="ARBA00022679"/>
    </source>
</evidence>